<keyword evidence="4" id="KW-0472">Membrane</keyword>
<dbReference type="KEGG" id="fil:BN1229_v1_0406"/>
<evidence type="ECO:0000259" key="5">
    <source>
        <dbReference type="Pfam" id="PF13458"/>
    </source>
</evidence>
<dbReference type="PANTHER" id="PTHR30483:SF6">
    <property type="entry name" value="PERIPLASMIC BINDING PROTEIN OF ABC TRANSPORTER FOR NATURAL AMINO ACIDS"/>
    <property type="match status" value="1"/>
</dbReference>
<keyword evidence="4" id="KW-0812">Transmembrane</keyword>
<organism evidence="6 7">
    <name type="scientific">Candidatus Filomicrobium marinum</name>
    <dbReference type="NCBI Taxonomy" id="1608628"/>
    <lineage>
        <taxon>Bacteria</taxon>
        <taxon>Pseudomonadati</taxon>
        <taxon>Pseudomonadota</taxon>
        <taxon>Alphaproteobacteria</taxon>
        <taxon>Hyphomicrobiales</taxon>
        <taxon>Hyphomicrobiaceae</taxon>
        <taxon>Filomicrobium</taxon>
    </lineage>
</organism>
<feature type="transmembrane region" description="Helical" evidence="4">
    <location>
        <begin position="676"/>
        <end position="694"/>
    </location>
</feature>
<dbReference type="GO" id="GO:0006865">
    <property type="term" value="P:amino acid transport"/>
    <property type="evidence" value="ECO:0007669"/>
    <property type="project" value="UniProtKB-KW"/>
</dbReference>
<keyword evidence="3" id="KW-0813">Transport</keyword>
<feature type="transmembrane region" description="Helical" evidence="4">
    <location>
        <begin position="709"/>
        <end position="729"/>
    </location>
</feature>
<dbReference type="InterPro" id="IPR028081">
    <property type="entry name" value="Leu-bd"/>
</dbReference>
<feature type="transmembrane region" description="Helical" evidence="4">
    <location>
        <begin position="648"/>
        <end position="669"/>
    </location>
</feature>
<comment type="similarity">
    <text evidence="1">Belongs to the leucine-binding protein family.</text>
</comment>
<gene>
    <name evidence="6" type="ORF">YBN1229_v1_0410</name>
</gene>
<keyword evidence="4" id="KW-1133">Transmembrane helix</keyword>
<dbReference type="InterPro" id="IPR051010">
    <property type="entry name" value="BCAA_transport"/>
</dbReference>
<feature type="transmembrane region" description="Helical" evidence="4">
    <location>
        <begin position="741"/>
        <end position="761"/>
    </location>
</feature>
<accession>A0A0D6JAR5</accession>
<keyword evidence="2" id="KW-0732">Signal</keyword>
<keyword evidence="3" id="KW-0029">Amino-acid transport</keyword>
<dbReference type="PANTHER" id="PTHR30483">
    <property type="entry name" value="LEUCINE-SPECIFIC-BINDING PROTEIN"/>
    <property type="match status" value="1"/>
</dbReference>
<dbReference type="Pfam" id="PF13458">
    <property type="entry name" value="Peripla_BP_6"/>
    <property type="match status" value="1"/>
</dbReference>
<dbReference type="AlphaFoldDB" id="A0A0D6JAR5"/>
<evidence type="ECO:0000256" key="3">
    <source>
        <dbReference type="ARBA" id="ARBA00022970"/>
    </source>
</evidence>
<sequence length="770" mass="85558">MYASDQSKTASQICLGRVGSLLPLALFILIVIALFVLLASGTARAQDEAQAAAGPPYNIALFTSTRTEECYSRGYVEAIRKLTGEEQARINAYGGIRGRPVSLHFFDDFLEETKTISNMRSALALPNLLAVIGLSSSTRGKALFEAMSPELRASNVPFLTDVSVNGIFKDLPNVFSTRPSQEEERAPIVTHFLAQMGFQRVAFVVRDDAVYNKALVDAVSSALGPDRITADHRVLLKGDTLDPTDLEAIAEDLKVKQPDLILVAVGSAQTEPLINKIRDAGVTPAIFMIGSLDRLSSATRDTYPNAMYELASDDLPEVYNERMRRVATQAAPGAWIFEGQKNPTAPGWADGSCKEEAERSFRDPFEHANLRAINSGSKFADMVALVSSAARAAGPDADLPTRHLSIVRALTTTYATGRGAYRGRFQNWSFDPQTRVASRPPLILILPQGLGRKQLAPVQFVRVRNGEFRRIETFYVDVDMIRAHRVDENERSFFAEFYLSMHATDTASIDKIDFTNAYLDPRTNGRQITIEELHGGGSSDAFPATMKVYKVNGRFLFQPDLETYPFDTQRFAIEIQPKSDDAQFIVQPPPLDLRDHTVASDDWNVEDQYVGIDEDYVPIVNAYTHEPSAVPFYKASYVWMMKREVTDYFLRVVVPLAFILIVAYVSIFIPQSHFEAIITIQVTALLSAVALYLSLPQLDSDTATLSDRIFLFDYMLVSLMIVISIMRINNRVASRRWLSRSLEFIHIGAIPALVVGIAYYVHTMTSIPPA</sequence>
<dbReference type="Gene3D" id="3.40.50.2300">
    <property type="match status" value="2"/>
</dbReference>
<feature type="domain" description="Leucine-binding protein" evidence="5">
    <location>
        <begin position="89"/>
        <end position="291"/>
    </location>
</feature>
<evidence type="ECO:0000256" key="4">
    <source>
        <dbReference type="SAM" id="Phobius"/>
    </source>
</evidence>
<proteinExistence type="inferred from homology"/>
<evidence type="ECO:0000256" key="1">
    <source>
        <dbReference type="ARBA" id="ARBA00010062"/>
    </source>
</evidence>
<keyword evidence="6" id="KW-0675">Receptor</keyword>
<feature type="transmembrane region" description="Helical" evidence="4">
    <location>
        <begin position="21"/>
        <end position="40"/>
    </location>
</feature>
<evidence type="ECO:0000313" key="6">
    <source>
        <dbReference type="EMBL" id="CPR15557.1"/>
    </source>
</evidence>
<dbReference type="SUPFAM" id="SSF53822">
    <property type="entry name" value="Periplasmic binding protein-like I"/>
    <property type="match status" value="1"/>
</dbReference>
<dbReference type="InterPro" id="IPR028082">
    <property type="entry name" value="Peripla_BP_I"/>
</dbReference>
<dbReference type="KEGG" id="fiy:BN1229_v1_0410"/>
<dbReference type="RefSeq" id="WP_046476072.1">
    <property type="nucleotide sequence ID" value="NZ_LN829118.1"/>
</dbReference>
<evidence type="ECO:0000256" key="2">
    <source>
        <dbReference type="ARBA" id="ARBA00022729"/>
    </source>
</evidence>
<reference evidence="7" key="1">
    <citation type="submission" date="2015-02" db="EMBL/GenBank/DDBJ databases">
        <authorList>
            <person name="Chooi Y.-H."/>
        </authorList>
    </citation>
    <scope>NUCLEOTIDE SEQUENCE [LARGE SCALE GENOMIC DNA]</scope>
    <source>
        <strain evidence="7">strain Y</strain>
    </source>
</reference>
<keyword evidence="7" id="KW-1185">Reference proteome</keyword>
<name>A0A0D6JAR5_9HYPH</name>
<dbReference type="EMBL" id="LN829119">
    <property type="protein sequence ID" value="CPR15557.1"/>
    <property type="molecule type" value="Genomic_DNA"/>
</dbReference>
<evidence type="ECO:0000313" key="7">
    <source>
        <dbReference type="Proteomes" id="UP000033187"/>
    </source>
</evidence>
<dbReference type="Proteomes" id="UP000033187">
    <property type="component" value="Chromosome 1"/>
</dbReference>
<protein>
    <submittedName>
        <fullName evidence="6">Extracellular ligand-binding receptor</fullName>
    </submittedName>
</protein>
<dbReference type="OrthoDB" id="9791590at2"/>